<proteinExistence type="predicted"/>
<sequence length="58" mass="7061">MGVSTTTRKWKHRMHRWMDAYRGELGAKDAQFQVRKFSLRTYKSHCRISERLAQLYDQ</sequence>
<dbReference type="Proteomes" id="UP000807025">
    <property type="component" value="Unassembled WGS sequence"/>
</dbReference>
<dbReference type="OrthoDB" id="2449121at2759"/>
<evidence type="ECO:0000313" key="1">
    <source>
        <dbReference type="EMBL" id="KAF9488627.1"/>
    </source>
</evidence>
<name>A0A9P5ZNE3_PLEER</name>
<keyword evidence="3" id="KW-1185">Reference proteome</keyword>
<dbReference type="EMBL" id="MU154704">
    <property type="protein sequence ID" value="KAF9488627.1"/>
    <property type="molecule type" value="Genomic_DNA"/>
</dbReference>
<dbReference type="EMBL" id="MU154635">
    <property type="protein sequence ID" value="KAF9490706.1"/>
    <property type="molecule type" value="Genomic_DNA"/>
</dbReference>
<gene>
    <name evidence="1" type="ORF">BDN71DRAFT_1402962</name>
    <name evidence="2" type="ORF">BDN71DRAFT_1521676</name>
</gene>
<dbReference type="AlphaFoldDB" id="A0A9P5ZNE3"/>
<evidence type="ECO:0000313" key="3">
    <source>
        <dbReference type="Proteomes" id="UP000807025"/>
    </source>
</evidence>
<reference evidence="2" key="1">
    <citation type="submission" date="2020-11" db="EMBL/GenBank/DDBJ databases">
        <authorList>
            <consortium name="DOE Joint Genome Institute"/>
            <person name="Ahrendt S."/>
            <person name="Riley R."/>
            <person name="Andreopoulos W."/>
            <person name="Labutti K."/>
            <person name="Pangilinan J."/>
            <person name="Ruiz-Duenas F.J."/>
            <person name="Barrasa J.M."/>
            <person name="Sanchez-Garcia M."/>
            <person name="Camarero S."/>
            <person name="Miyauchi S."/>
            <person name="Serrano A."/>
            <person name="Linde D."/>
            <person name="Babiker R."/>
            <person name="Drula E."/>
            <person name="Ayuso-Fernandez I."/>
            <person name="Pacheco R."/>
            <person name="Padilla G."/>
            <person name="Ferreira P."/>
            <person name="Barriuso J."/>
            <person name="Kellner H."/>
            <person name="Castanera R."/>
            <person name="Alfaro M."/>
            <person name="Ramirez L."/>
            <person name="Pisabarro A.G."/>
            <person name="Kuo A."/>
            <person name="Tritt A."/>
            <person name="Lipzen A."/>
            <person name="He G."/>
            <person name="Yan M."/>
            <person name="Ng V."/>
            <person name="Cullen D."/>
            <person name="Martin F."/>
            <person name="Rosso M.-N."/>
            <person name="Henrissat B."/>
            <person name="Hibbett D."/>
            <person name="Martinez A.T."/>
            <person name="Grigoriev I.V."/>
        </authorList>
    </citation>
    <scope>NUCLEOTIDE SEQUENCE</scope>
    <source>
        <strain evidence="2">ATCC 90797</strain>
    </source>
</reference>
<organism evidence="2 3">
    <name type="scientific">Pleurotus eryngii</name>
    <name type="common">Boletus of the steppes</name>
    <dbReference type="NCBI Taxonomy" id="5323"/>
    <lineage>
        <taxon>Eukaryota</taxon>
        <taxon>Fungi</taxon>
        <taxon>Dikarya</taxon>
        <taxon>Basidiomycota</taxon>
        <taxon>Agaricomycotina</taxon>
        <taxon>Agaricomycetes</taxon>
        <taxon>Agaricomycetidae</taxon>
        <taxon>Agaricales</taxon>
        <taxon>Pleurotineae</taxon>
        <taxon>Pleurotaceae</taxon>
        <taxon>Pleurotus</taxon>
    </lineage>
</organism>
<accession>A0A9P5ZNE3</accession>
<protein>
    <submittedName>
        <fullName evidence="2">Uncharacterized protein</fullName>
    </submittedName>
</protein>
<comment type="caution">
    <text evidence="2">The sequence shown here is derived from an EMBL/GenBank/DDBJ whole genome shotgun (WGS) entry which is preliminary data.</text>
</comment>
<evidence type="ECO:0000313" key="2">
    <source>
        <dbReference type="EMBL" id="KAF9490706.1"/>
    </source>
</evidence>